<comment type="caution">
    <text evidence="3">The sequence shown here is derived from an EMBL/GenBank/DDBJ whole genome shotgun (WGS) entry which is preliminary data.</text>
</comment>
<feature type="transmembrane region" description="Helical" evidence="1">
    <location>
        <begin position="341"/>
        <end position="374"/>
    </location>
</feature>
<feature type="signal peptide" evidence="2">
    <location>
        <begin position="1"/>
        <end position="21"/>
    </location>
</feature>
<accession>A0A0L6U9Q5</accession>
<keyword evidence="4" id="KW-1185">Reference proteome</keyword>
<feature type="transmembrane region" description="Helical" evidence="1">
    <location>
        <begin position="412"/>
        <end position="432"/>
    </location>
</feature>
<proteinExistence type="predicted"/>
<name>A0A0L6U9Q5_9BASI</name>
<feature type="transmembrane region" description="Helical" evidence="1">
    <location>
        <begin position="29"/>
        <end position="50"/>
    </location>
</feature>
<feature type="transmembrane region" description="Helical" evidence="1">
    <location>
        <begin position="194"/>
        <end position="221"/>
    </location>
</feature>
<gene>
    <name evidence="3" type="ORF">VP01_833g1</name>
</gene>
<feature type="transmembrane region" description="Helical" evidence="1">
    <location>
        <begin position="57"/>
        <end position="76"/>
    </location>
</feature>
<sequence length="680" mass="77161">MCDVTLFLLLFSLYLRSSSQSLSFLSPITFLPLIPSTVLTTFHYLLFFVISANNSSLFFCFFSVVSCFDTTHYYSFFASSFPVRLKIGTNTYIWLYPSTKTHMYLVYNSIGLANFLSQGLVSVTSCPFSLCITHTTHLYHWSCNAHGEKKNWTLMEERNLKNEFIATKAFERVFLSLRMTGTEVHELYISDESLFFLSLQGLILVSCTSHLGCLVLVRYTLPFSTVFKINMPHVSNIPVKATIKFESEKLFIRGFSKNPPFLKHVLTFLFHIIHLCFGILTLWLLTQDNFGFFMGCPNCRIISSLCTFVHPPLHMVLGAEWAGSILFKYSHDLSLHFSVSVTVLCFISFLLVFFVLVSCFLLFSLLLVSILNLAPTITHTKLNHQQLAQPINSSCLNLTPQTCFTLTGENSFLELLLTSSLTLTFSLFVVSFTHLLVISFHFFSSLPSCFLISFYMHEMKLPPFPFFFFWGGGGGGAGKPSFSSFCFKKKDKTGFCPPLIFNTSSDQLCQLTVVDPVGSSIYTTGAHFDRRCRPADAMIPSTSNSCSELDWPLDVTIQGEHPICRQNVTEDGVLRYQQHGVSLALPSVSQGYLCDRKMKAHLLLLRHLNGRKEWRRFSSRSRSQKLQAIRPLHLIHPQGAITVVCPVTQDKFYHIHPEIALISLILPSVYLKIKENHIFL</sequence>
<feature type="transmembrane region" description="Helical" evidence="1">
    <location>
        <begin position="265"/>
        <end position="285"/>
    </location>
</feature>
<dbReference type="VEuPathDB" id="FungiDB:VP01_833g1"/>
<dbReference type="EMBL" id="LAVV01013871">
    <property type="protein sequence ID" value="KNZ45241.1"/>
    <property type="molecule type" value="Genomic_DNA"/>
</dbReference>
<dbReference type="AlphaFoldDB" id="A0A0L6U9Q5"/>
<keyword evidence="1" id="KW-0472">Membrane</keyword>
<dbReference type="Proteomes" id="UP000037035">
    <property type="component" value="Unassembled WGS sequence"/>
</dbReference>
<evidence type="ECO:0000256" key="2">
    <source>
        <dbReference type="SAM" id="SignalP"/>
    </source>
</evidence>
<protein>
    <submittedName>
        <fullName evidence="3">Putative signal peptide protein</fullName>
    </submittedName>
</protein>
<feature type="transmembrane region" description="Helical" evidence="1">
    <location>
        <begin position="438"/>
        <end position="456"/>
    </location>
</feature>
<reference evidence="3 4" key="1">
    <citation type="submission" date="2015-08" db="EMBL/GenBank/DDBJ databases">
        <title>Next Generation Sequencing and Analysis of the Genome of Puccinia sorghi L Schw, the Causal Agent of Maize Common Rust.</title>
        <authorList>
            <person name="Rochi L."/>
            <person name="Burguener G."/>
            <person name="Darino M."/>
            <person name="Turjanski A."/>
            <person name="Kreff E."/>
            <person name="Dieguez M.J."/>
            <person name="Sacco F."/>
        </authorList>
    </citation>
    <scope>NUCLEOTIDE SEQUENCE [LARGE SCALE GENOMIC DNA]</scope>
    <source>
        <strain evidence="3 4">RO10H11247</strain>
    </source>
</reference>
<keyword evidence="1" id="KW-0812">Transmembrane</keyword>
<evidence type="ECO:0000313" key="3">
    <source>
        <dbReference type="EMBL" id="KNZ45241.1"/>
    </source>
</evidence>
<keyword evidence="1" id="KW-1133">Transmembrane helix</keyword>
<keyword evidence="2" id="KW-0732">Signal</keyword>
<evidence type="ECO:0000313" key="4">
    <source>
        <dbReference type="Proteomes" id="UP000037035"/>
    </source>
</evidence>
<feature type="chain" id="PRO_5005567733" evidence="2">
    <location>
        <begin position="22"/>
        <end position="680"/>
    </location>
</feature>
<organism evidence="3 4">
    <name type="scientific">Puccinia sorghi</name>
    <dbReference type="NCBI Taxonomy" id="27349"/>
    <lineage>
        <taxon>Eukaryota</taxon>
        <taxon>Fungi</taxon>
        <taxon>Dikarya</taxon>
        <taxon>Basidiomycota</taxon>
        <taxon>Pucciniomycotina</taxon>
        <taxon>Pucciniomycetes</taxon>
        <taxon>Pucciniales</taxon>
        <taxon>Pucciniaceae</taxon>
        <taxon>Puccinia</taxon>
    </lineage>
</organism>
<evidence type="ECO:0000256" key="1">
    <source>
        <dbReference type="SAM" id="Phobius"/>
    </source>
</evidence>